<dbReference type="GO" id="GO:0098609">
    <property type="term" value="P:cell-cell adhesion"/>
    <property type="evidence" value="ECO:0007669"/>
    <property type="project" value="TreeGrafter"/>
</dbReference>
<dbReference type="SMART" id="SM00132">
    <property type="entry name" value="LIM"/>
    <property type="match status" value="3"/>
</dbReference>
<evidence type="ECO:0000256" key="14">
    <source>
        <dbReference type="SAM" id="MobiDB-lite"/>
    </source>
</evidence>
<dbReference type="RefSeq" id="XP_031549286.1">
    <property type="nucleotide sequence ID" value="XM_031693426.1"/>
</dbReference>
<dbReference type="Pfam" id="PF00412">
    <property type="entry name" value="LIM"/>
    <property type="match status" value="3"/>
</dbReference>
<dbReference type="PANTHER" id="PTHR24207:SF2">
    <property type="entry name" value="ZYX102 PROTEIN"/>
    <property type="match status" value="1"/>
</dbReference>
<evidence type="ECO:0000256" key="5">
    <source>
        <dbReference type="ARBA" id="ARBA00022723"/>
    </source>
</evidence>
<dbReference type="GO" id="GO:0005925">
    <property type="term" value="C:focal adhesion"/>
    <property type="evidence" value="ECO:0007669"/>
    <property type="project" value="UniProtKB-SubCell"/>
</dbReference>
<evidence type="ECO:0000313" key="16">
    <source>
        <dbReference type="Proteomes" id="UP000515163"/>
    </source>
</evidence>
<feature type="domain" description="LIM zinc-binding" evidence="15">
    <location>
        <begin position="219"/>
        <end position="289"/>
    </location>
</feature>
<evidence type="ECO:0000256" key="12">
    <source>
        <dbReference type="ARBA" id="ARBA00039396"/>
    </source>
</evidence>
<dbReference type="GO" id="GO:0001725">
    <property type="term" value="C:stress fiber"/>
    <property type="evidence" value="ECO:0007669"/>
    <property type="project" value="TreeGrafter"/>
</dbReference>
<evidence type="ECO:0000256" key="9">
    <source>
        <dbReference type="ARBA" id="ARBA00022949"/>
    </source>
</evidence>
<dbReference type="CDD" id="cd09357">
    <property type="entry name" value="LIM3_Zyxin_like"/>
    <property type="match status" value="1"/>
</dbReference>
<dbReference type="GO" id="GO:0046872">
    <property type="term" value="F:metal ion binding"/>
    <property type="evidence" value="ECO:0007669"/>
    <property type="project" value="UniProtKB-KW"/>
</dbReference>
<evidence type="ECO:0000256" key="6">
    <source>
        <dbReference type="ARBA" id="ARBA00022737"/>
    </source>
</evidence>
<evidence type="ECO:0000256" key="2">
    <source>
        <dbReference type="ARBA" id="ARBA00004246"/>
    </source>
</evidence>
<dbReference type="FunCoup" id="A0A6P8H1K7">
    <property type="interactions" value="1436"/>
</dbReference>
<keyword evidence="16" id="KW-1185">Reference proteome</keyword>
<name>A0A6P8H1K7_ACTTE</name>
<gene>
    <name evidence="17" type="primary">LOC116286839</name>
</gene>
<evidence type="ECO:0000259" key="15">
    <source>
        <dbReference type="PROSITE" id="PS50023"/>
    </source>
</evidence>
<evidence type="ECO:0000256" key="13">
    <source>
        <dbReference type="PROSITE-ProRule" id="PRU00125"/>
    </source>
</evidence>
<evidence type="ECO:0000256" key="8">
    <source>
        <dbReference type="ARBA" id="ARBA00022889"/>
    </source>
</evidence>
<dbReference type="OrthoDB" id="25414at2759"/>
<dbReference type="FunFam" id="2.10.110.10:FF:000027">
    <property type="entry name" value="lipoma-preferred partner isoform X1"/>
    <property type="match status" value="1"/>
</dbReference>
<evidence type="ECO:0000256" key="11">
    <source>
        <dbReference type="ARBA" id="ARBA00023212"/>
    </source>
</evidence>
<dbReference type="FunFam" id="2.10.110.10:FF:000057">
    <property type="entry name" value="Zyxin"/>
    <property type="match status" value="1"/>
</dbReference>
<feature type="region of interest" description="Disordered" evidence="14">
    <location>
        <begin position="28"/>
        <end position="75"/>
    </location>
</feature>
<dbReference type="KEGG" id="aten:116286839"/>
<accession>A0A6P8H1K7</accession>
<dbReference type="FunFam" id="2.10.110.10:FF:000047">
    <property type="entry name" value="lipoma-preferred partner isoform X1"/>
    <property type="match status" value="1"/>
</dbReference>
<dbReference type="GeneID" id="116286839"/>
<dbReference type="AlphaFoldDB" id="A0A6P8H1K7"/>
<evidence type="ECO:0000256" key="4">
    <source>
        <dbReference type="ARBA" id="ARBA00022490"/>
    </source>
</evidence>
<keyword evidence="5 13" id="KW-0479">Metal-binding</keyword>
<keyword evidence="6" id="KW-0677">Repeat</keyword>
<reference evidence="17" key="1">
    <citation type="submission" date="2025-08" db="UniProtKB">
        <authorList>
            <consortium name="RefSeq"/>
        </authorList>
    </citation>
    <scope>IDENTIFICATION</scope>
    <source>
        <tissue evidence="17">Tentacle</tissue>
    </source>
</reference>
<feature type="domain" description="LIM zinc-binding" evidence="15">
    <location>
        <begin position="99"/>
        <end position="160"/>
    </location>
</feature>
<comment type="similarity">
    <text evidence="3">Belongs to the zyxin/ajuba family.</text>
</comment>
<keyword evidence="11" id="KW-0206">Cytoskeleton</keyword>
<evidence type="ECO:0000256" key="7">
    <source>
        <dbReference type="ARBA" id="ARBA00022833"/>
    </source>
</evidence>
<dbReference type="Gene3D" id="2.10.110.10">
    <property type="entry name" value="Cysteine Rich Protein"/>
    <property type="match status" value="3"/>
</dbReference>
<comment type="subcellular location">
    <subcellularLocation>
        <location evidence="2">Cell junction</location>
        <location evidence="2">Focal adhesion</location>
    </subcellularLocation>
    <subcellularLocation>
        <location evidence="1">Cytoplasm</location>
        <location evidence="1">Cytoskeleton</location>
    </subcellularLocation>
</comment>
<evidence type="ECO:0000256" key="10">
    <source>
        <dbReference type="ARBA" id="ARBA00023038"/>
    </source>
</evidence>
<dbReference type="InterPro" id="IPR001781">
    <property type="entry name" value="Znf_LIM"/>
</dbReference>
<keyword evidence="10 13" id="KW-0440">LIM domain</keyword>
<dbReference type="PROSITE" id="PS50023">
    <property type="entry name" value="LIM_DOMAIN_2"/>
    <property type="match status" value="2"/>
</dbReference>
<organism evidence="16 17">
    <name type="scientific">Actinia tenebrosa</name>
    <name type="common">Australian red waratah sea anemone</name>
    <dbReference type="NCBI Taxonomy" id="6105"/>
    <lineage>
        <taxon>Eukaryota</taxon>
        <taxon>Metazoa</taxon>
        <taxon>Cnidaria</taxon>
        <taxon>Anthozoa</taxon>
        <taxon>Hexacorallia</taxon>
        <taxon>Actiniaria</taxon>
        <taxon>Actiniidae</taxon>
        <taxon>Actinia</taxon>
    </lineage>
</organism>
<protein>
    <recommendedName>
        <fullName evidence="12">Zyxin</fullName>
    </recommendedName>
</protein>
<proteinExistence type="inferred from homology"/>
<sequence length="305" mass="34562">MNTLEARANQLYRNLGIEEASRYRMATQNGSSGLQVGKKIPPPVSPKPKRMTATKLVHHKNDQPPKPASNDRSTEDELDALTDLLVKNLEYSSDPDFFGICSKCGQKVSGEGTGCTAMDKLFHIKCFVCHKCGCQLTGKVFYKVEDKAYCEEDYVNSLETCWYCNKNITDRILRATGKCFHPHCFNCEECGKNLDGVPFTLDNFNKVHCLEDYYRKYSPRCALCHQLILPEDGQDETVRIVSMNKDFHVKCYKCEDCKRQLSSEKGGDGCYPLDGHLYCKDCNAKHIQKLTADLDKPPRPLTTEL</sequence>
<evidence type="ECO:0000313" key="17">
    <source>
        <dbReference type="RefSeq" id="XP_031549286.1"/>
    </source>
</evidence>
<keyword evidence="9" id="KW-0965">Cell junction</keyword>
<evidence type="ECO:0000256" key="3">
    <source>
        <dbReference type="ARBA" id="ARBA00009611"/>
    </source>
</evidence>
<keyword evidence="4" id="KW-0963">Cytoplasm</keyword>
<evidence type="ECO:0000256" key="1">
    <source>
        <dbReference type="ARBA" id="ARBA00004245"/>
    </source>
</evidence>
<dbReference type="InParanoid" id="A0A6P8H1K7"/>
<keyword evidence="8" id="KW-0130">Cell adhesion</keyword>
<feature type="compositionally biased region" description="Basic residues" evidence="14">
    <location>
        <begin position="47"/>
        <end position="58"/>
    </location>
</feature>
<keyword evidence="7 13" id="KW-0862">Zinc</keyword>
<dbReference type="SUPFAM" id="SSF57716">
    <property type="entry name" value="Glucocorticoid receptor-like (DNA-binding domain)"/>
    <property type="match status" value="3"/>
</dbReference>
<dbReference type="PANTHER" id="PTHR24207">
    <property type="entry name" value="ZYX102 PROTEIN"/>
    <property type="match status" value="1"/>
</dbReference>
<dbReference type="Proteomes" id="UP000515163">
    <property type="component" value="Unplaced"/>
</dbReference>